<keyword evidence="17" id="KW-0156">Chromatin regulator</keyword>
<feature type="domain" description="AGC-kinase C-terminal" evidence="34">
    <location>
        <begin position="334"/>
        <end position="409"/>
    </location>
</feature>
<evidence type="ECO:0000256" key="7">
    <source>
        <dbReference type="ARBA" id="ARBA00022527"/>
    </source>
</evidence>
<comment type="catalytic activity">
    <reaction evidence="26 31">
        <text>O-phospho-L-tyrosyl-[protein] + H2O = L-tyrosyl-[protein] + phosphate</text>
        <dbReference type="Rhea" id="RHEA:10684"/>
        <dbReference type="Rhea" id="RHEA-COMP:10136"/>
        <dbReference type="Rhea" id="RHEA-COMP:20101"/>
        <dbReference type="ChEBI" id="CHEBI:15377"/>
        <dbReference type="ChEBI" id="CHEBI:43474"/>
        <dbReference type="ChEBI" id="CHEBI:46858"/>
        <dbReference type="ChEBI" id="CHEBI:61978"/>
        <dbReference type="EC" id="3.1.3.48"/>
    </reaction>
</comment>
<evidence type="ECO:0000256" key="27">
    <source>
        <dbReference type="ARBA" id="ARBA00053420"/>
    </source>
</evidence>
<evidence type="ECO:0000313" key="36">
    <source>
        <dbReference type="Proteomes" id="UP000693946"/>
    </source>
</evidence>
<dbReference type="GO" id="GO:0030154">
    <property type="term" value="P:cell differentiation"/>
    <property type="evidence" value="ECO:0007669"/>
    <property type="project" value="TreeGrafter"/>
</dbReference>
<dbReference type="GO" id="GO:0005524">
    <property type="term" value="F:ATP binding"/>
    <property type="evidence" value="ECO:0007669"/>
    <property type="project" value="UniProtKB-UniRule"/>
</dbReference>
<evidence type="ECO:0000256" key="18">
    <source>
        <dbReference type="ARBA" id="ARBA00022912"/>
    </source>
</evidence>
<evidence type="ECO:0000256" key="31">
    <source>
        <dbReference type="RuleBase" id="RU362036"/>
    </source>
</evidence>
<keyword evidence="13" id="KW-0418">Kinase</keyword>
<evidence type="ECO:0000256" key="32">
    <source>
        <dbReference type="SAM" id="MobiDB-lite"/>
    </source>
</evidence>
<keyword evidence="22" id="KW-0234">DNA repair</keyword>
<dbReference type="InterPro" id="IPR028472">
    <property type="entry name" value="EYA"/>
</dbReference>
<gene>
    <name evidence="35" type="ORF">JOB18_034356</name>
</gene>
<evidence type="ECO:0000256" key="15">
    <source>
        <dbReference type="ARBA" id="ARBA00022840"/>
    </source>
</evidence>
<comment type="similarity">
    <text evidence="4 31">Belongs to the HAD-like hydrolase superfamily. EYA family.</text>
</comment>
<comment type="cofactor">
    <cofactor evidence="29 31">
        <name>Mg(2+)</name>
        <dbReference type="ChEBI" id="CHEBI:18420"/>
    </cofactor>
    <text evidence="29 31">Binds 1 Mg(2+) ion per subunit.</text>
</comment>
<evidence type="ECO:0000256" key="6">
    <source>
        <dbReference type="ARBA" id="ARBA00022490"/>
    </source>
</evidence>
<dbReference type="PROSITE" id="PS00108">
    <property type="entry name" value="PROTEIN_KINASE_ST"/>
    <property type="match status" value="1"/>
</dbReference>
<proteinExistence type="inferred from homology"/>
<dbReference type="GO" id="GO:0005634">
    <property type="term" value="C:nucleus"/>
    <property type="evidence" value="ECO:0007669"/>
    <property type="project" value="UniProtKB-SubCell"/>
</dbReference>
<dbReference type="SFLD" id="SFLDS00003">
    <property type="entry name" value="Haloacid_Dehalogenase"/>
    <property type="match status" value="1"/>
</dbReference>
<evidence type="ECO:0000256" key="2">
    <source>
        <dbReference type="ARBA" id="ARBA00004496"/>
    </source>
</evidence>
<feature type="binding site" evidence="30">
    <location>
        <position position="114"/>
    </location>
    <ligand>
        <name>ATP</name>
        <dbReference type="ChEBI" id="CHEBI:30616"/>
    </ligand>
</feature>
<dbReference type="GO" id="GO:0045739">
    <property type="term" value="P:positive regulation of DNA repair"/>
    <property type="evidence" value="ECO:0007669"/>
    <property type="project" value="TreeGrafter"/>
</dbReference>
<dbReference type="Pfam" id="PF00433">
    <property type="entry name" value="Pkinase_C"/>
    <property type="match status" value="1"/>
</dbReference>
<evidence type="ECO:0000259" key="33">
    <source>
        <dbReference type="PROSITE" id="PS50011"/>
    </source>
</evidence>
<dbReference type="EC" id="3.1.3.48" evidence="31"/>
<keyword evidence="11 30" id="KW-0547">Nucleotide-binding</keyword>
<comment type="catalytic activity">
    <reaction evidence="24">
        <text>L-threonyl-[protein] + ATP = O-phospho-L-threonyl-[protein] + ADP + H(+)</text>
        <dbReference type="Rhea" id="RHEA:46608"/>
        <dbReference type="Rhea" id="RHEA-COMP:11060"/>
        <dbReference type="Rhea" id="RHEA-COMP:11605"/>
        <dbReference type="ChEBI" id="CHEBI:15378"/>
        <dbReference type="ChEBI" id="CHEBI:30013"/>
        <dbReference type="ChEBI" id="CHEBI:30616"/>
        <dbReference type="ChEBI" id="CHEBI:61977"/>
        <dbReference type="ChEBI" id="CHEBI:456216"/>
        <dbReference type="EC" id="2.7.11.1"/>
    </reaction>
</comment>
<keyword evidence="20" id="KW-0010">Activator</keyword>
<dbReference type="InterPro" id="IPR017892">
    <property type="entry name" value="Pkinase_C"/>
</dbReference>
<dbReference type="GO" id="GO:0004674">
    <property type="term" value="F:protein serine/threonine kinase activity"/>
    <property type="evidence" value="ECO:0007669"/>
    <property type="project" value="UniProtKB-KW"/>
</dbReference>
<keyword evidence="21" id="KW-0804">Transcription</keyword>
<dbReference type="InterPro" id="IPR008271">
    <property type="entry name" value="Ser/Thr_kinase_AS"/>
</dbReference>
<evidence type="ECO:0000256" key="10">
    <source>
        <dbReference type="ARBA" id="ARBA00022723"/>
    </source>
</evidence>
<evidence type="ECO:0000313" key="35">
    <source>
        <dbReference type="EMBL" id="KAG7500926.1"/>
    </source>
</evidence>
<dbReference type="AlphaFoldDB" id="A0AAV6RAC1"/>
<evidence type="ECO:0000256" key="13">
    <source>
        <dbReference type="ARBA" id="ARBA00022777"/>
    </source>
</evidence>
<feature type="binding site" evidence="29">
    <location>
        <position position="977"/>
    </location>
    <ligand>
        <name>Mg(2+)</name>
        <dbReference type="ChEBI" id="CHEBI:18420"/>
    </ligand>
</feature>
<feature type="binding site" evidence="29">
    <location>
        <position position="761"/>
    </location>
    <ligand>
        <name>Mg(2+)</name>
        <dbReference type="ChEBI" id="CHEBI:18420"/>
    </ligand>
</feature>
<dbReference type="SMART" id="SM00220">
    <property type="entry name" value="S_TKc"/>
    <property type="match status" value="1"/>
</dbReference>
<evidence type="ECO:0000256" key="17">
    <source>
        <dbReference type="ARBA" id="ARBA00022853"/>
    </source>
</evidence>
<evidence type="ECO:0000256" key="21">
    <source>
        <dbReference type="ARBA" id="ARBA00023163"/>
    </source>
</evidence>
<keyword evidence="12" id="KW-0227">DNA damage</keyword>
<accession>A0AAV6RAC1</accession>
<keyword evidence="5" id="KW-0217">Developmental protein</keyword>
<dbReference type="GO" id="GO:0006281">
    <property type="term" value="P:DNA repair"/>
    <property type="evidence" value="ECO:0007669"/>
    <property type="project" value="UniProtKB-KW"/>
</dbReference>
<evidence type="ECO:0000256" key="14">
    <source>
        <dbReference type="ARBA" id="ARBA00022801"/>
    </source>
</evidence>
<evidence type="ECO:0000256" key="30">
    <source>
        <dbReference type="PROSITE-ProRule" id="PRU10141"/>
    </source>
</evidence>
<evidence type="ECO:0000256" key="26">
    <source>
        <dbReference type="ARBA" id="ARBA00051722"/>
    </source>
</evidence>
<dbReference type="EMBL" id="JAGKHQ010000013">
    <property type="protein sequence ID" value="KAG7500926.1"/>
    <property type="molecule type" value="Genomic_DNA"/>
</dbReference>
<evidence type="ECO:0000256" key="5">
    <source>
        <dbReference type="ARBA" id="ARBA00022473"/>
    </source>
</evidence>
<dbReference type="NCBIfam" id="TIGR01658">
    <property type="entry name" value="EYA-cons_domain"/>
    <property type="match status" value="1"/>
</dbReference>
<dbReference type="Proteomes" id="UP000693946">
    <property type="component" value="Linkage Group LG20"/>
</dbReference>
<dbReference type="PANTHER" id="PTHR10190:SF5">
    <property type="entry name" value="EYES ABSENT HOMOLOG 3"/>
    <property type="match status" value="1"/>
</dbReference>
<sequence>MKTGKKSFIAFIKERKMGLNDFIQKLVSTPHICQHVEVNALMKIDENQNEENNQLPDNPMCLSSLADESQIKPCDFDYLKIIGKGSFGKVLLARHKESTNYYAVKVLQKKIILKKKEQKHIMAERSVLMKNIKHPFLVGLHYSFQTTDKLYFVLDYVNGGELFYHLQRERIFLEPRARFYAAEIASALGYLHSLHIVYRDLKPENILLDSQGHIVLTDFGLCKEGLEPSGTTTTFCGTPEYLAPEVLQKQAYDRTVDWWCLGSVLYEMLYGLPPFYSRNTAEMYNNILHKAPVLKPNVSNSGRELLEGLLQKDRTKRLGVRDDFLELKYHSFFSPINWDDLMAKKITPPFIPSVSGPTDLRHFDPEFTHLPVSSSLCNDSMTVSSSVKEAAGAFPGFSYGPPAEHSFIGTTEGHCVSRSLSQWVRTGFPEMDDSQELPELPAKKVKRELDGALEKEPSNLGGDGSPAASYSALSTASLDPGDQEQSDLERGATSQECADSLNPYAHSATDSTATPEYTQQVYQGSNPSVTSYTSQVAFPSLAQSSVYSTFPQTGQTYGLPPFGAMWPGIKTETGLPEAPSGGQPGFLSFSTTYTSTQPGQLHYSYPSQGSSFTTSSVYSNIPTATATTTASTTVGHQDFSSYNSLGQSQFSQYYSLPPSYVPAGLPSSDESGAGVGVAGYSAVKMEEAASAGLPPRDASPTENLPVGAALPVSVAPPAGAREQDEVGHRNSVGKSKGKGKKAENSPPAETDLERVFLWDLDETIIIFHSLLTGSYAQKFGKDQATVLNMGLQMEELIFELADTHLFFNDLEECDQVHIEDVASDDNGQDLSNYNFLTDGFNGPSGGGGVEWMRKLAFRYRRLKEIYNSYKGNVASLLSPMKRELLVRLQSEIESVTDAWLSTALKSLLLIQSRGKCMNVLVTTTQLVPALAKVLLYGLGEVFPVENIYSATKIGKESCFERIVSRFGKKVTYVVIGDGRDEEFAAKQHNMPFWRISTHGDLVSLHQALELDFL</sequence>
<feature type="binding site" evidence="29">
    <location>
        <position position="759"/>
    </location>
    <ligand>
        <name>Mg(2+)</name>
        <dbReference type="ChEBI" id="CHEBI:18420"/>
    </ligand>
</feature>
<dbReference type="GO" id="GO:0005737">
    <property type="term" value="C:cytoplasm"/>
    <property type="evidence" value="ECO:0007669"/>
    <property type="project" value="UniProtKB-SubCell"/>
</dbReference>
<keyword evidence="10 29" id="KW-0479">Metal-binding</keyword>
<comment type="similarity">
    <text evidence="3">Belongs to the protein kinase superfamily. AGC Ser/Thr protein kinase family.</text>
</comment>
<keyword evidence="6" id="KW-0963">Cytoplasm</keyword>
<protein>
    <recommendedName>
        <fullName evidence="31">Eyes absent homolog</fullName>
        <ecNumber evidence="31">3.1.3.48</ecNumber>
    </recommendedName>
</protein>
<dbReference type="GO" id="GO:0006325">
    <property type="term" value="P:chromatin organization"/>
    <property type="evidence" value="ECO:0007669"/>
    <property type="project" value="UniProtKB-KW"/>
</dbReference>
<dbReference type="GO" id="GO:2001240">
    <property type="term" value="P:negative regulation of extrinsic apoptotic signaling pathway in absence of ligand"/>
    <property type="evidence" value="ECO:0007669"/>
    <property type="project" value="TreeGrafter"/>
</dbReference>
<dbReference type="SMART" id="SM00133">
    <property type="entry name" value="S_TK_X"/>
    <property type="match status" value="1"/>
</dbReference>
<keyword evidence="19 31" id="KW-0805">Transcription regulation</keyword>
<comment type="caution">
    <text evidence="35">The sequence shown here is derived from an EMBL/GenBank/DDBJ whole genome shotgun (WGS) entry which is preliminary data.</text>
</comment>
<evidence type="ECO:0000256" key="3">
    <source>
        <dbReference type="ARBA" id="ARBA00009903"/>
    </source>
</evidence>
<dbReference type="PANTHER" id="PTHR10190">
    <property type="entry name" value="EYES ABSENT"/>
    <property type="match status" value="1"/>
</dbReference>
<dbReference type="InterPro" id="IPR000961">
    <property type="entry name" value="AGC-kinase_C"/>
</dbReference>
<evidence type="ECO:0000256" key="25">
    <source>
        <dbReference type="ARBA" id="ARBA00048679"/>
    </source>
</evidence>
<feature type="region of interest" description="Disordered" evidence="32">
    <location>
        <begin position="454"/>
        <end position="495"/>
    </location>
</feature>
<dbReference type="GO" id="GO:0046872">
    <property type="term" value="F:metal ion binding"/>
    <property type="evidence" value="ECO:0007669"/>
    <property type="project" value="UniProtKB-KW"/>
</dbReference>
<feature type="compositionally biased region" description="Low complexity" evidence="32">
    <location>
        <begin position="465"/>
        <end position="477"/>
    </location>
</feature>
<dbReference type="CDD" id="cd02601">
    <property type="entry name" value="HAD_Eya"/>
    <property type="match status" value="1"/>
</dbReference>
<organism evidence="35 36">
    <name type="scientific">Solea senegalensis</name>
    <name type="common">Senegalese sole</name>
    <dbReference type="NCBI Taxonomy" id="28829"/>
    <lineage>
        <taxon>Eukaryota</taxon>
        <taxon>Metazoa</taxon>
        <taxon>Chordata</taxon>
        <taxon>Craniata</taxon>
        <taxon>Vertebrata</taxon>
        <taxon>Euteleostomi</taxon>
        <taxon>Actinopterygii</taxon>
        <taxon>Neopterygii</taxon>
        <taxon>Teleostei</taxon>
        <taxon>Neoteleostei</taxon>
        <taxon>Acanthomorphata</taxon>
        <taxon>Carangaria</taxon>
        <taxon>Pleuronectiformes</taxon>
        <taxon>Pleuronectoidei</taxon>
        <taxon>Soleidae</taxon>
        <taxon>Solea</taxon>
    </lineage>
</organism>
<keyword evidence="36" id="KW-1185">Reference proteome</keyword>
<dbReference type="InterPro" id="IPR017441">
    <property type="entry name" value="Protein_kinase_ATP_BS"/>
</dbReference>
<keyword evidence="14 31" id="KW-0378">Hydrolase</keyword>
<evidence type="ECO:0000256" key="9">
    <source>
        <dbReference type="ARBA" id="ARBA00022679"/>
    </source>
</evidence>
<evidence type="ECO:0000256" key="20">
    <source>
        <dbReference type="ARBA" id="ARBA00023159"/>
    </source>
</evidence>
<dbReference type="FunFam" id="3.40.50.12350:FF:000002">
    <property type="entry name" value="Eyes absent homolog"/>
    <property type="match status" value="1"/>
</dbReference>
<evidence type="ECO:0000256" key="11">
    <source>
        <dbReference type="ARBA" id="ARBA00022741"/>
    </source>
</evidence>
<evidence type="ECO:0000256" key="16">
    <source>
        <dbReference type="ARBA" id="ARBA00022842"/>
    </source>
</evidence>
<keyword evidence="9" id="KW-0808">Transferase</keyword>
<dbReference type="InterPro" id="IPR006545">
    <property type="entry name" value="EYA_dom"/>
</dbReference>
<evidence type="ECO:0000259" key="34">
    <source>
        <dbReference type="PROSITE" id="PS51285"/>
    </source>
</evidence>
<dbReference type="PROSITE" id="PS00107">
    <property type="entry name" value="PROTEIN_KINASE_ATP"/>
    <property type="match status" value="1"/>
</dbReference>
<evidence type="ECO:0000256" key="22">
    <source>
        <dbReference type="ARBA" id="ARBA00023204"/>
    </source>
</evidence>
<comment type="subcellular location">
    <subcellularLocation>
        <location evidence="2">Cytoplasm</location>
    </subcellularLocation>
    <subcellularLocation>
        <location evidence="1">Nucleus</location>
    </subcellularLocation>
</comment>
<keyword evidence="23" id="KW-0539">Nucleus</keyword>
<name>A0AAV6RAC1_SOLSE</name>
<feature type="active site" description="Nucleophile" evidence="28">
    <location>
        <position position="759"/>
    </location>
</feature>
<keyword evidence="8" id="KW-0597">Phosphoprotein</keyword>
<comment type="function">
    <text evidence="27">Protein kinase that may play an important role in cellular stress response. May be involved in the regulation of processes such as cell survival, neuronal excitability and renal sodium excretion.</text>
</comment>
<dbReference type="CDD" id="cd05575">
    <property type="entry name" value="STKc_SGK"/>
    <property type="match status" value="1"/>
</dbReference>
<evidence type="ECO:0000256" key="23">
    <source>
        <dbReference type="ARBA" id="ARBA00023242"/>
    </source>
</evidence>
<dbReference type="InterPro" id="IPR042577">
    <property type="entry name" value="EYA_dom_metazoan"/>
</dbReference>
<dbReference type="InterPro" id="IPR000719">
    <property type="entry name" value="Prot_kinase_dom"/>
</dbReference>
<evidence type="ECO:0000256" key="19">
    <source>
        <dbReference type="ARBA" id="ARBA00023015"/>
    </source>
</evidence>
<dbReference type="FunFam" id="1.10.510.10:FF:000065">
    <property type="entry name" value="Non-specific serine/threonine protein kinase"/>
    <property type="match status" value="1"/>
</dbReference>
<comment type="catalytic activity">
    <reaction evidence="25">
        <text>L-seryl-[protein] + ATP = O-phospho-L-seryl-[protein] + ADP + H(+)</text>
        <dbReference type="Rhea" id="RHEA:17989"/>
        <dbReference type="Rhea" id="RHEA-COMP:9863"/>
        <dbReference type="Rhea" id="RHEA-COMP:11604"/>
        <dbReference type="ChEBI" id="CHEBI:15378"/>
        <dbReference type="ChEBI" id="CHEBI:29999"/>
        <dbReference type="ChEBI" id="CHEBI:30616"/>
        <dbReference type="ChEBI" id="CHEBI:83421"/>
        <dbReference type="ChEBI" id="CHEBI:456216"/>
        <dbReference type="EC" id="2.7.11.1"/>
    </reaction>
</comment>
<keyword evidence="16 29" id="KW-0460">Magnesium</keyword>
<dbReference type="SFLD" id="SFLDG01129">
    <property type="entry name" value="C1.5:_HAD__Beta-PGM__Phosphata"/>
    <property type="match status" value="1"/>
</dbReference>
<dbReference type="PROSITE" id="PS50011">
    <property type="entry name" value="PROTEIN_KINASE_DOM"/>
    <property type="match status" value="1"/>
</dbReference>
<feature type="domain" description="Protein kinase" evidence="33">
    <location>
        <begin position="76"/>
        <end position="333"/>
    </location>
</feature>
<dbReference type="Pfam" id="PF00702">
    <property type="entry name" value="Hydrolase"/>
    <property type="match status" value="1"/>
</dbReference>
<keyword evidence="15 30" id="KW-0067">ATP-binding</keyword>
<evidence type="ECO:0000256" key="8">
    <source>
        <dbReference type="ARBA" id="ARBA00022553"/>
    </source>
</evidence>
<keyword evidence="7" id="KW-0723">Serine/threonine-protein kinase</keyword>
<evidence type="ECO:0000256" key="4">
    <source>
        <dbReference type="ARBA" id="ARBA00010501"/>
    </source>
</evidence>
<evidence type="ECO:0000256" key="1">
    <source>
        <dbReference type="ARBA" id="ARBA00004123"/>
    </source>
</evidence>
<feature type="active site" description="Proton donor" evidence="28">
    <location>
        <position position="761"/>
    </location>
</feature>
<evidence type="ECO:0000256" key="29">
    <source>
        <dbReference type="PIRSR" id="PIRSR628472-2"/>
    </source>
</evidence>
<dbReference type="PROSITE" id="PS51285">
    <property type="entry name" value="AGC_KINASE_CTER"/>
    <property type="match status" value="1"/>
</dbReference>
<evidence type="ECO:0000256" key="24">
    <source>
        <dbReference type="ARBA" id="ARBA00047899"/>
    </source>
</evidence>
<dbReference type="FunFam" id="3.30.200.20:FF:000030">
    <property type="entry name" value="Non-specific serine/threonine protein kinase"/>
    <property type="match status" value="1"/>
</dbReference>
<dbReference type="GO" id="GO:0004725">
    <property type="term" value="F:protein tyrosine phosphatase activity"/>
    <property type="evidence" value="ECO:0007669"/>
    <property type="project" value="UniProtKB-EC"/>
</dbReference>
<feature type="region of interest" description="Disordered" evidence="32">
    <location>
        <begin position="717"/>
        <end position="748"/>
    </location>
</feature>
<reference evidence="35 36" key="1">
    <citation type="journal article" date="2021" name="Sci. Rep.">
        <title>Chromosome anchoring in Senegalese sole (Solea senegalensis) reveals sex-associated markers and genome rearrangements in flatfish.</title>
        <authorList>
            <person name="Guerrero-Cozar I."/>
            <person name="Gomez-Garrido J."/>
            <person name="Berbel C."/>
            <person name="Martinez-Blanch J.F."/>
            <person name="Alioto T."/>
            <person name="Claros M.G."/>
            <person name="Gagnaire P.A."/>
            <person name="Manchado M."/>
        </authorList>
    </citation>
    <scope>NUCLEOTIDE SEQUENCE [LARGE SCALE GENOMIC DNA]</scope>
    <source>
        <strain evidence="35">Sse05_10M</strain>
    </source>
</reference>
<evidence type="ECO:0000256" key="28">
    <source>
        <dbReference type="PIRSR" id="PIRSR628472-1"/>
    </source>
</evidence>
<evidence type="ECO:0000256" key="12">
    <source>
        <dbReference type="ARBA" id="ARBA00022763"/>
    </source>
</evidence>
<dbReference type="Pfam" id="PF00069">
    <property type="entry name" value="Pkinase"/>
    <property type="match status" value="1"/>
</dbReference>
<keyword evidence="18 31" id="KW-0904">Protein phosphatase</keyword>